<dbReference type="GO" id="GO:0004722">
    <property type="term" value="F:protein serine/threonine phosphatase activity"/>
    <property type="evidence" value="ECO:0007669"/>
    <property type="project" value="InterPro"/>
</dbReference>
<dbReference type="SUPFAM" id="SSF81606">
    <property type="entry name" value="PP2C-like"/>
    <property type="match status" value="1"/>
</dbReference>
<accession>A0A239CPX6</accession>
<dbReference type="InterPro" id="IPR015655">
    <property type="entry name" value="PP2C"/>
</dbReference>
<dbReference type="InterPro" id="IPR036457">
    <property type="entry name" value="PPM-type-like_dom_sf"/>
</dbReference>
<dbReference type="SMART" id="SM00331">
    <property type="entry name" value="PP2C_SIG"/>
    <property type="match status" value="1"/>
</dbReference>
<dbReference type="SMART" id="SM00332">
    <property type="entry name" value="PP2Cc"/>
    <property type="match status" value="1"/>
</dbReference>
<dbReference type="RefSeq" id="WP_176441524.1">
    <property type="nucleotide sequence ID" value="NZ_FZOU01000001.1"/>
</dbReference>
<dbReference type="EMBL" id="FZOU01000001">
    <property type="protein sequence ID" value="SNS21443.1"/>
    <property type="molecule type" value="Genomic_DNA"/>
</dbReference>
<dbReference type="Pfam" id="PF13672">
    <property type="entry name" value="PP2C_2"/>
    <property type="match status" value="1"/>
</dbReference>
<dbReference type="AlphaFoldDB" id="A0A239CPX6"/>
<dbReference type="InterPro" id="IPR001932">
    <property type="entry name" value="PPM-type_phosphatase-like_dom"/>
</dbReference>
<dbReference type="Proteomes" id="UP000198356">
    <property type="component" value="Unassembled WGS sequence"/>
</dbReference>
<evidence type="ECO:0000259" key="1">
    <source>
        <dbReference type="PROSITE" id="PS51746"/>
    </source>
</evidence>
<evidence type="ECO:0000313" key="2">
    <source>
        <dbReference type="EMBL" id="SNS21443.1"/>
    </source>
</evidence>
<evidence type="ECO:0000313" key="3">
    <source>
        <dbReference type="Proteomes" id="UP000198356"/>
    </source>
</evidence>
<name>A0A239CPX6_9BACT</name>
<dbReference type="NCBIfam" id="NF033484">
    <property type="entry name" value="Stp1_PP2C_phos"/>
    <property type="match status" value="1"/>
</dbReference>
<gene>
    <name evidence="2" type="ORF">SAMN05421770_10114</name>
</gene>
<protein>
    <submittedName>
        <fullName evidence="2">Protein phosphatase</fullName>
    </submittedName>
</protein>
<dbReference type="PANTHER" id="PTHR47992">
    <property type="entry name" value="PROTEIN PHOSPHATASE"/>
    <property type="match status" value="1"/>
</dbReference>
<keyword evidence="3" id="KW-1185">Reference proteome</keyword>
<sequence>MAVLGVVRSCVYRFRQRYFPPKMVSYPFSFAMLTDIGRARTGNEDACGASPTAGAFVVCDGMGGAAAGEIASQLATDTFLGHLTPHGDTPRTGTPDIQLDSAIQAANTAVYRQARHSRNLRGMGTTLVSLLLESDASAVTLAHVGDSRCYLLRENELHLLTRDHSLVEEQIQSGEITPEQAELSPLRNIITRAVGSMPTVEPEIRRFESYPGDLFLLASDGLTRELNDHNLLTVMRRCEQHQLPLEETCKEFIDEANDAGGGDNITVLLVRILKLPVSTEN</sequence>
<feature type="domain" description="PPM-type phosphatase" evidence="1">
    <location>
        <begin position="29"/>
        <end position="272"/>
    </location>
</feature>
<dbReference type="PROSITE" id="PS51746">
    <property type="entry name" value="PPM_2"/>
    <property type="match status" value="1"/>
</dbReference>
<organism evidence="2 3">
    <name type="scientific">Granulicella rosea</name>
    <dbReference type="NCBI Taxonomy" id="474952"/>
    <lineage>
        <taxon>Bacteria</taxon>
        <taxon>Pseudomonadati</taxon>
        <taxon>Acidobacteriota</taxon>
        <taxon>Terriglobia</taxon>
        <taxon>Terriglobales</taxon>
        <taxon>Acidobacteriaceae</taxon>
        <taxon>Granulicella</taxon>
    </lineage>
</organism>
<proteinExistence type="predicted"/>
<dbReference type="CDD" id="cd00143">
    <property type="entry name" value="PP2Cc"/>
    <property type="match status" value="1"/>
</dbReference>
<dbReference type="Gene3D" id="3.60.40.10">
    <property type="entry name" value="PPM-type phosphatase domain"/>
    <property type="match status" value="1"/>
</dbReference>
<reference evidence="2 3" key="1">
    <citation type="submission" date="2017-06" db="EMBL/GenBank/DDBJ databases">
        <authorList>
            <person name="Kim H.J."/>
            <person name="Triplett B.A."/>
        </authorList>
    </citation>
    <scope>NUCLEOTIDE SEQUENCE [LARGE SCALE GENOMIC DNA]</scope>
    <source>
        <strain evidence="2 3">DSM 18704</strain>
    </source>
</reference>